<organism evidence="2 3">
    <name type="scientific">Aliivibrio finisterrensis</name>
    <dbReference type="NCBI Taxonomy" id="511998"/>
    <lineage>
        <taxon>Bacteria</taxon>
        <taxon>Pseudomonadati</taxon>
        <taxon>Pseudomonadota</taxon>
        <taxon>Gammaproteobacteria</taxon>
        <taxon>Vibrionales</taxon>
        <taxon>Vibrionaceae</taxon>
        <taxon>Aliivibrio</taxon>
    </lineage>
</organism>
<keyword evidence="3" id="KW-1185">Reference proteome</keyword>
<keyword evidence="1" id="KW-0812">Transmembrane</keyword>
<keyword evidence="1" id="KW-0472">Membrane</keyword>
<feature type="transmembrane region" description="Helical" evidence="1">
    <location>
        <begin position="12"/>
        <end position="29"/>
    </location>
</feature>
<evidence type="ECO:0000313" key="3">
    <source>
        <dbReference type="Proteomes" id="UP000294166"/>
    </source>
</evidence>
<dbReference type="RefSeq" id="WP_130066636.1">
    <property type="nucleotide sequence ID" value="NZ_SEZN01000037.1"/>
</dbReference>
<sequence length="307" mass="32869">MNISLASLAKAFCMLVLLSCAITSAYLTYSFMYELGSAIGVAAIFAIIGITLDLVKTISPTFIPTVAKQNSFIALLLVALTGSLMVISTIASISAIEKGANQMTVVTKQNVAITEQINNKKLELENLQLLSKTQLSANQISKANRTAITVSRVTDELNALYHAQSNAKDSSILSQYDSKITLFIAVSIEVVSVVMALTLHSLNTLEASVRSVSSPANTTVTPPSVSQQIQNVLPGVNTDKTLEMHFAASVLSEAKEAILSGAVKPSYRGLKAAFGIPQEQSKQILNLLHQQAILEPWNNGGYRLRAT</sequence>
<accession>A0ABY0I3V7</accession>
<evidence type="ECO:0000313" key="2">
    <source>
        <dbReference type="EMBL" id="RYU62168.1"/>
    </source>
</evidence>
<gene>
    <name evidence="2" type="ORF">ERW53_16780</name>
</gene>
<comment type="caution">
    <text evidence="2">The sequence shown here is derived from an EMBL/GenBank/DDBJ whole genome shotgun (WGS) entry which is preliminary data.</text>
</comment>
<name>A0ABY0I3V7_9GAMM</name>
<keyword evidence="1" id="KW-1133">Transmembrane helix</keyword>
<dbReference type="EMBL" id="SEZN01000037">
    <property type="protein sequence ID" value="RYU62168.1"/>
    <property type="molecule type" value="Genomic_DNA"/>
</dbReference>
<reference evidence="2 3" key="1">
    <citation type="submission" date="2019-02" db="EMBL/GenBank/DDBJ databases">
        <title>Genome sequences of Aliivibrio finisterrensis strains from farmed Atlantic salmon.</title>
        <authorList>
            <person name="Bowman J.P."/>
        </authorList>
    </citation>
    <scope>NUCLEOTIDE SEQUENCE [LARGE SCALE GENOMIC DNA]</scope>
    <source>
        <strain evidence="2 3">A21</strain>
    </source>
</reference>
<feature type="transmembrane region" description="Helical" evidence="1">
    <location>
        <begin position="72"/>
        <end position="96"/>
    </location>
</feature>
<evidence type="ECO:0000256" key="1">
    <source>
        <dbReference type="SAM" id="Phobius"/>
    </source>
</evidence>
<feature type="transmembrane region" description="Helical" evidence="1">
    <location>
        <begin position="180"/>
        <end position="202"/>
    </location>
</feature>
<feature type="transmembrane region" description="Helical" evidence="1">
    <location>
        <begin position="35"/>
        <end position="52"/>
    </location>
</feature>
<proteinExistence type="predicted"/>
<protein>
    <submittedName>
        <fullName evidence="2">Uncharacterized protein</fullName>
    </submittedName>
</protein>
<dbReference type="Proteomes" id="UP000294166">
    <property type="component" value="Unassembled WGS sequence"/>
</dbReference>